<keyword evidence="1" id="KW-0472">Membrane</keyword>
<gene>
    <name evidence="2" type="ORF">FA14DRAFT_87752</name>
</gene>
<evidence type="ECO:0000256" key="1">
    <source>
        <dbReference type="SAM" id="Phobius"/>
    </source>
</evidence>
<name>A0A316V497_9BASI</name>
<accession>A0A316V497</accession>
<feature type="transmembrane region" description="Helical" evidence="1">
    <location>
        <begin position="12"/>
        <end position="33"/>
    </location>
</feature>
<dbReference type="InParanoid" id="A0A316V497"/>
<dbReference type="AlphaFoldDB" id="A0A316V497"/>
<protein>
    <submittedName>
        <fullName evidence="2">Uncharacterized protein</fullName>
    </submittedName>
</protein>
<evidence type="ECO:0000313" key="3">
    <source>
        <dbReference type="Proteomes" id="UP000245771"/>
    </source>
</evidence>
<proteinExistence type="predicted"/>
<keyword evidence="1" id="KW-0812">Transmembrane</keyword>
<keyword evidence="3" id="KW-1185">Reference proteome</keyword>
<dbReference type="RefSeq" id="XP_025352681.1">
    <property type="nucleotide sequence ID" value="XM_025503028.1"/>
</dbReference>
<dbReference type="Proteomes" id="UP000245771">
    <property type="component" value="Unassembled WGS sequence"/>
</dbReference>
<reference evidence="2 3" key="1">
    <citation type="journal article" date="2018" name="Mol. Biol. Evol.">
        <title>Broad Genomic Sampling Reveals a Smut Pathogenic Ancestry of the Fungal Clade Ustilaginomycotina.</title>
        <authorList>
            <person name="Kijpornyongpan T."/>
            <person name="Mondo S.J."/>
            <person name="Barry K."/>
            <person name="Sandor L."/>
            <person name="Lee J."/>
            <person name="Lipzen A."/>
            <person name="Pangilinan J."/>
            <person name="LaButti K."/>
            <person name="Hainaut M."/>
            <person name="Henrissat B."/>
            <person name="Grigoriev I.V."/>
            <person name="Spatafora J.W."/>
            <person name="Aime M.C."/>
        </authorList>
    </citation>
    <scope>NUCLEOTIDE SEQUENCE [LARGE SCALE GENOMIC DNA]</scope>
    <source>
        <strain evidence="2 3">MCA 3882</strain>
    </source>
</reference>
<dbReference type="EMBL" id="KZ819606">
    <property type="protein sequence ID" value="PWN32379.1"/>
    <property type="molecule type" value="Genomic_DNA"/>
</dbReference>
<evidence type="ECO:0000313" key="2">
    <source>
        <dbReference type="EMBL" id="PWN32379.1"/>
    </source>
</evidence>
<sequence>MHRSSFQALTNTSFWVIVCSLIVMTVNALPAVYSSHLTLPDHAQKLIMADDKTIERKGPLGQGIQSTSHSRSHILPMMMVNKRSINTEASIAASSAASSASREVYQMATSHAAEMQAQKLYNVKQVSGLATVAGLTGIGIGSSAHAGMNKVPKHVAVHRYPSRRTKH</sequence>
<organism evidence="2 3">
    <name type="scientific">Meira miltonrushii</name>
    <dbReference type="NCBI Taxonomy" id="1280837"/>
    <lineage>
        <taxon>Eukaryota</taxon>
        <taxon>Fungi</taxon>
        <taxon>Dikarya</taxon>
        <taxon>Basidiomycota</taxon>
        <taxon>Ustilaginomycotina</taxon>
        <taxon>Exobasidiomycetes</taxon>
        <taxon>Exobasidiales</taxon>
        <taxon>Brachybasidiaceae</taxon>
        <taxon>Meira</taxon>
    </lineage>
</organism>
<dbReference type="GeneID" id="37024809"/>
<keyword evidence="1" id="KW-1133">Transmembrane helix</keyword>